<dbReference type="Proteomes" id="UP000285301">
    <property type="component" value="Unassembled WGS sequence"/>
</dbReference>
<dbReference type="SMART" id="SM00100">
    <property type="entry name" value="cNMP"/>
    <property type="match status" value="2"/>
</dbReference>
<evidence type="ECO:0000313" key="10">
    <source>
        <dbReference type="EMBL" id="RWS08615.1"/>
    </source>
</evidence>
<dbReference type="GO" id="GO:0030552">
    <property type="term" value="F:cAMP binding"/>
    <property type="evidence" value="ECO:0007669"/>
    <property type="project" value="UniProtKB-KW"/>
</dbReference>
<feature type="domain" description="Cyclic nucleotide-binding" evidence="9">
    <location>
        <begin position="217"/>
        <end position="309"/>
    </location>
</feature>
<dbReference type="STRING" id="1965070.A0A443R005"/>
<feature type="region of interest" description="Disordered" evidence="8">
    <location>
        <begin position="51"/>
        <end position="75"/>
    </location>
</feature>
<dbReference type="CDD" id="cd00038">
    <property type="entry name" value="CAP_ED"/>
    <property type="match status" value="2"/>
</dbReference>
<sequence>MNRNTRLEVPPELTNLLLEFTISVLVNKPSNLVEYASDYFARLLNEKRNANLTSGPSQSGENHLNDNHFGDEDNEDSLSSDFIFAEHYDPAEDEDDNEKQTEMSEVLDAMFERKVEEGELVIRQGDDGDYFYVIEKGTFQFFITGEDGEEKILGEYTDSGSFGELALMYNMPRSASVRARSKGSLWAMSRQTFRKIVLKRAFLKRKVYEELLEKVEMLKSLESYERMNLCDALTPKKYSDGDLIIKEGDEADGMYFIEQGTVRVTKTNENGEQREISRLTNGAYFGELALITHKPRAASVYAEGEVKVA</sequence>
<feature type="domain" description="Cyclic nucleotide-binding" evidence="9">
    <location>
        <begin position="100"/>
        <end position="214"/>
    </location>
</feature>
<keyword evidence="6 7" id="KW-0114">cAMP</keyword>
<dbReference type="CDD" id="cd12099">
    <property type="entry name" value="DD_RII_PKA"/>
    <property type="match status" value="1"/>
</dbReference>
<dbReference type="PRINTS" id="PR00103">
    <property type="entry name" value="CAMPKINASE"/>
</dbReference>
<evidence type="ECO:0000313" key="11">
    <source>
        <dbReference type="Proteomes" id="UP000285301"/>
    </source>
</evidence>
<dbReference type="InterPro" id="IPR018490">
    <property type="entry name" value="cNMP-bd_dom_sf"/>
</dbReference>
<organism evidence="10 11">
    <name type="scientific">Dinothrombium tinctorium</name>
    <dbReference type="NCBI Taxonomy" id="1965070"/>
    <lineage>
        <taxon>Eukaryota</taxon>
        <taxon>Metazoa</taxon>
        <taxon>Ecdysozoa</taxon>
        <taxon>Arthropoda</taxon>
        <taxon>Chelicerata</taxon>
        <taxon>Arachnida</taxon>
        <taxon>Acari</taxon>
        <taxon>Acariformes</taxon>
        <taxon>Trombidiformes</taxon>
        <taxon>Prostigmata</taxon>
        <taxon>Anystina</taxon>
        <taxon>Parasitengona</taxon>
        <taxon>Trombidioidea</taxon>
        <taxon>Trombidiidae</taxon>
        <taxon>Dinothrombium</taxon>
    </lineage>
</organism>
<feature type="binding site" evidence="7">
    <location>
        <position position="173"/>
    </location>
    <ligand>
        <name>3',5'-cyclic AMP</name>
        <dbReference type="ChEBI" id="CHEBI:58165"/>
        <label>1</label>
    </ligand>
</feature>
<gene>
    <name evidence="10" type="ORF">B4U79_14736</name>
</gene>
<evidence type="ECO:0000256" key="5">
    <source>
        <dbReference type="ARBA" id="ARBA00022741"/>
    </source>
</evidence>
<dbReference type="PANTHER" id="PTHR11635:SF152">
    <property type="entry name" value="CAMP-DEPENDENT PROTEIN KINASE TYPE I REGULATORY SUBUNIT-RELATED"/>
    <property type="match status" value="1"/>
</dbReference>
<dbReference type="OrthoDB" id="417078at2759"/>
<evidence type="ECO:0000256" key="6">
    <source>
        <dbReference type="ARBA" id="ARBA00023149"/>
    </source>
</evidence>
<feature type="binding site" evidence="7">
    <location>
        <position position="296"/>
    </location>
    <ligand>
        <name>3',5'-cyclic AMP</name>
        <dbReference type="ChEBI" id="CHEBI:58165"/>
        <label>2</label>
    </ligand>
</feature>
<dbReference type="PROSITE" id="PS00888">
    <property type="entry name" value="CNMP_BINDING_1"/>
    <property type="match status" value="2"/>
</dbReference>
<dbReference type="Gene3D" id="2.60.120.10">
    <property type="entry name" value="Jelly Rolls"/>
    <property type="match status" value="2"/>
</dbReference>
<reference evidence="10 11" key="1">
    <citation type="journal article" date="2018" name="Gigascience">
        <title>Genomes of trombidid mites reveal novel predicted allergens and laterally-transferred genes associated with secondary metabolism.</title>
        <authorList>
            <person name="Dong X."/>
            <person name="Chaisiri K."/>
            <person name="Xia D."/>
            <person name="Armstrong S.D."/>
            <person name="Fang Y."/>
            <person name="Donnelly M.J."/>
            <person name="Kadowaki T."/>
            <person name="McGarry J.W."/>
            <person name="Darby A.C."/>
            <person name="Makepeace B.L."/>
        </authorList>
    </citation>
    <scope>NUCLEOTIDE SEQUENCE [LARGE SCALE GENOMIC DNA]</scope>
    <source>
        <strain evidence="10">UoL-WK</strain>
    </source>
</reference>
<feature type="binding site" evidence="7">
    <location>
        <position position="164"/>
    </location>
    <ligand>
        <name>3',5'-cyclic AMP</name>
        <dbReference type="ChEBI" id="CHEBI:58165"/>
        <label>1</label>
    </ligand>
</feature>
<dbReference type="Pfam" id="PF00027">
    <property type="entry name" value="cNMP_binding"/>
    <property type="match status" value="2"/>
</dbReference>
<keyword evidence="5 7" id="KW-0547">Nucleotide-binding</keyword>
<dbReference type="EMBL" id="NCKU01002883">
    <property type="protein sequence ID" value="RWS08615.1"/>
    <property type="molecule type" value="Genomic_DNA"/>
</dbReference>
<dbReference type="InterPro" id="IPR050503">
    <property type="entry name" value="cAMP-dep_PK_reg_su-like"/>
</dbReference>
<evidence type="ECO:0000256" key="4">
    <source>
        <dbReference type="ARBA" id="ARBA00022737"/>
    </source>
</evidence>
<dbReference type="InterPro" id="IPR000595">
    <property type="entry name" value="cNMP-bd_dom"/>
</dbReference>
<comment type="similarity">
    <text evidence="1">Belongs to the cAMP-dependent kinase regulatory chain family.</text>
</comment>
<evidence type="ECO:0000256" key="7">
    <source>
        <dbReference type="PIRSR" id="PIRSR000548-1"/>
    </source>
</evidence>
<dbReference type="GO" id="GO:0005829">
    <property type="term" value="C:cytosol"/>
    <property type="evidence" value="ECO:0007669"/>
    <property type="project" value="TreeGrafter"/>
</dbReference>
<keyword evidence="2" id="KW-0597">Phosphoprotein</keyword>
<keyword evidence="11" id="KW-1185">Reference proteome</keyword>
<proteinExistence type="inferred from homology"/>
<evidence type="ECO:0000256" key="2">
    <source>
        <dbReference type="ARBA" id="ARBA00022553"/>
    </source>
</evidence>
<evidence type="ECO:0000256" key="1">
    <source>
        <dbReference type="ARBA" id="ARBA00005753"/>
    </source>
</evidence>
<dbReference type="PANTHER" id="PTHR11635">
    <property type="entry name" value="CAMP-DEPENDENT PROTEIN KINASE REGULATORY CHAIN"/>
    <property type="match status" value="1"/>
</dbReference>
<name>A0A443R005_9ACAR</name>
<dbReference type="Gene3D" id="1.20.890.10">
    <property type="entry name" value="cAMP-dependent protein kinase regulatory subunit, dimerization-anchoring domain"/>
    <property type="match status" value="1"/>
</dbReference>
<dbReference type="Pfam" id="PF02197">
    <property type="entry name" value="RIIa"/>
    <property type="match status" value="1"/>
</dbReference>
<dbReference type="AlphaFoldDB" id="A0A443R005"/>
<dbReference type="SMART" id="SM00394">
    <property type="entry name" value="RIIa"/>
    <property type="match status" value="1"/>
</dbReference>
<feature type="binding site" evidence="7">
    <location>
        <position position="287"/>
    </location>
    <ligand>
        <name>3',5'-cyclic AMP</name>
        <dbReference type="ChEBI" id="CHEBI:58165"/>
        <label>2</label>
    </ligand>
</feature>
<protein>
    <submittedName>
        <fullName evidence="10">cAMP-dependent protein kinase type II regulatory subunit-like protein</fullName>
    </submittedName>
</protein>
<evidence type="ECO:0000256" key="3">
    <source>
        <dbReference type="ARBA" id="ARBA00022566"/>
    </source>
</evidence>
<feature type="compositionally biased region" description="Polar residues" evidence="8">
    <location>
        <begin position="51"/>
        <end position="62"/>
    </location>
</feature>
<accession>A0A443R005</accession>
<dbReference type="GO" id="GO:0005952">
    <property type="term" value="C:cAMP-dependent protein kinase complex"/>
    <property type="evidence" value="ECO:0007669"/>
    <property type="project" value="InterPro"/>
</dbReference>
<keyword evidence="3 7" id="KW-0116">cAMP-binding</keyword>
<dbReference type="GO" id="GO:0004862">
    <property type="term" value="F:cAMP-dependent protein kinase inhibitor activity"/>
    <property type="evidence" value="ECO:0007669"/>
    <property type="project" value="TreeGrafter"/>
</dbReference>
<dbReference type="PROSITE" id="PS00889">
    <property type="entry name" value="CNMP_BINDING_2"/>
    <property type="match status" value="2"/>
</dbReference>
<keyword evidence="4" id="KW-0677">Repeat</keyword>
<dbReference type="SUPFAM" id="SSF51206">
    <property type="entry name" value="cAMP-binding domain-like"/>
    <property type="match status" value="2"/>
</dbReference>
<feature type="non-terminal residue" evidence="10">
    <location>
        <position position="309"/>
    </location>
</feature>
<evidence type="ECO:0000259" key="9">
    <source>
        <dbReference type="PROSITE" id="PS50042"/>
    </source>
</evidence>
<dbReference type="SUPFAM" id="SSF47391">
    <property type="entry name" value="Dimerization-anchoring domain of cAMP-dependent PK regulatory subunit"/>
    <property type="match status" value="1"/>
</dbReference>
<dbReference type="InterPro" id="IPR014710">
    <property type="entry name" value="RmlC-like_jellyroll"/>
</dbReference>
<evidence type="ECO:0000256" key="8">
    <source>
        <dbReference type="SAM" id="MobiDB-lite"/>
    </source>
</evidence>
<dbReference type="InterPro" id="IPR018488">
    <property type="entry name" value="cNMP-bd_CS"/>
</dbReference>
<comment type="caution">
    <text evidence="10">The sequence shown here is derived from an EMBL/GenBank/DDBJ whole genome shotgun (WGS) entry which is preliminary data.</text>
</comment>
<dbReference type="PROSITE" id="PS50042">
    <property type="entry name" value="CNMP_BINDING_3"/>
    <property type="match status" value="2"/>
</dbReference>
<dbReference type="InterPro" id="IPR003117">
    <property type="entry name" value="cAMP_dep_PK_reg_su_I/II_a/b"/>
</dbReference>
<dbReference type="GO" id="GO:0034236">
    <property type="term" value="F:protein kinase A catalytic subunit binding"/>
    <property type="evidence" value="ECO:0007669"/>
    <property type="project" value="TreeGrafter"/>
</dbReference>